<dbReference type="AlphaFoldDB" id="A0A8S0PFH9"/>
<dbReference type="Proteomes" id="UP000594638">
    <property type="component" value="Unassembled WGS sequence"/>
</dbReference>
<evidence type="ECO:0000313" key="3">
    <source>
        <dbReference type="Proteomes" id="UP000594638"/>
    </source>
</evidence>
<keyword evidence="3" id="KW-1185">Reference proteome</keyword>
<evidence type="ECO:0000313" key="2">
    <source>
        <dbReference type="EMBL" id="CAA2941926.1"/>
    </source>
</evidence>
<reference evidence="2 3" key="1">
    <citation type="submission" date="2019-12" db="EMBL/GenBank/DDBJ databases">
        <authorList>
            <person name="Alioto T."/>
            <person name="Alioto T."/>
            <person name="Gomez Garrido J."/>
        </authorList>
    </citation>
    <scope>NUCLEOTIDE SEQUENCE [LARGE SCALE GENOMIC DNA]</scope>
</reference>
<feature type="coiled-coil region" evidence="1">
    <location>
        <begin position="234"/>
        <end position="283"/>
    </location>
</feature>
<name>A0A8S0PFH9_OLEEU</name>
<dbReference type="Pfam" id="PF09295">
    <property type="entry name" value="ChAPs"/>
    <property type="match status" value="1"/>
</dbReference>
<sequence>MDASLTVGTTAFRHLHPPCPYLCLSIPTNLRPSNKFSRIAITPHKHKFTVITAASSSSSSSSDNPIPSRKPIPFISHIKTTAAAVVFAAAVFVKFQQLPSKAEISSPPANLVEELKGNDTQQEVHTREDSSNSPLNQLLESNSEAIDALKTLLQQKLDVGEDEESLNILKKLSSAQPENNEWKFLTARVLNEMGRIQEARDVFEEILEKNPLSFEALFENALLMDRSGEGEAVIKRLEEALRVAEEDNKAKEARDVKLIMAQVQFLQKNVEEALMSYEELVREDPNDFRPYFCKGMIYSLLDRNEEAREQFSKYRKLSPKKFEVEGYLRTPLSRMKLFGTDEGNSI</sequence>
<protein>
    <submittedName>
        <fullName evidence="2">SLOW GREEN 1, chloroplastic</fullName>
    </submittedName>
</protein>
<dbReference type="InterPro" id="IPR011990">
    <property type="entry name" value="TPR-like_helical_dom_sf"/>
</dbReference>
<dbReference type="Gramene" id="OE9A012120T1">
    <property type="protein sequence ID" value="OE9A012120C1"/>
    <property type="gene ID" value="OE9A012120"/>
</dbReference>
<keyword evidence="1" id="KW-0175">Coiled coil</keyword>
<dbReference type="PANTHER" id="PTHR36350:SF3">
    <property type="entry name" value="TRANSMEMBRANE PROTEIN"/>
    <property type="match status" value="1"/>
</dbReference>
<comment type="caution">
    <text evidence="2">The sequence shown here is derived from an EMBL/GenBank/DDBJ whole genome shotgun (WGS) entry which is preliminary data.</text>
</comment>
<dbReference type="GO" id="GO:0034044">
    <property type="term" value="C:exomer complex"/>
    <property type="evidence" value="ECO:0007669"/>
    <property type="project" value="UniProtKB-ARBA"/>
</dbReference>
<evidence type="ECO:0000256" key="1">
    <source>
        <dbReference type="SAM" id="Coils"/>
    </source>
</evidence>
<dbReference type="PANTHER" id="PTHR36350">
    <property type="entry name" value="TRANSMEMBRANE PROTEIN"/>
    <property type="match status" value="1"/>
</dbReference>
<gene>
    <name evidence="2" type="ORF">OLEA9_A012120</name>
</gene>
<dbReference type="SUPFAM" id="SSF48452">
    <property type="entry name" value="TPR-like"/>
    <property type="match status" value="1"/>
</dbReference>
<dbReference type="OrthoDB" id="1856606at2759"/>
<dbReference type="Gene3D" id="1.25.40.10">
    <property type="entry name" value="Tetratricopeptide repeat domain"/>
    <property type="match status" value="2"/>
</dbReference>
<dbReference type="SMART" id="SM00028">
    <property type="entry name" value="TPR"/>
    <property type="match status" value="4"/>
</dbReference>
<dbReference type="InterPro" id="IPR015374">
    <property type="entry name" value="ChAPs"/>
</dbReference>
<proteinExistence type="predicted"/>
<dbReference type="EMBL" id="CACTIH010000050">
    <property type="protein sequence ID" value="CAA2941926.1"/>
    <property type="molecule type" value="Genomic_DNA"/>
</dbReference>
<dbReference type="GO" id="GO:0006893">
    <property type="term" value="P:Golgi to plasma membrane transport"/>
    <property type="evidence" value="ECO:0007669"/>
    <property type="project" value="UniProtKB-ARBA"/>
</dbReference>
<dbReference type="InterPro" id="IPR019734">
    <property type="entry name" value="TPR_rpt"/>
</dbReference>
<organism evidence="2 3">
    <name type="scientific">Olea europaea subsp. europaea</name>
    <dbReference type="NCBI Taxonomy" id="158383"/>
    <lineage>
        <taxon>Eukaryota</taxon>
        <taxon>Viridiplantae</taxon>
        <taxon>Streptophyta</taxon>
        <taxon>Embryophyta</taxon>
        <taxon>Tracheophyta</taxon>
        <taxon>Spermatophyta</taxon>
        <taxon>Magnoliopsida</taxon>
        <taxon>eudicotyledons</taxon>
        <taxon>Gunneridae</taxon>
        <taxon>Pentapetalae</taxon>
        <taxon>asterids</taxon>
        <taxon>lamiids</taxon>
        <taxon>Lamiales</taxon>
        <taxon>Oleaceae</taxon>
        <taxon>Oleeae</taxon>
        <taxon>Olea</taxon>
    </lineage>
</organism>
<accession>A0A8S0PFH9</accession>